<dbReference type="EMBL" id="CP120631">
    <property type="protein sequence ID" value="WEW61534.1"/>
    <property type="molecule type" value="Genomic_DNA"/>
</dbReference>
<organism evidence="3 4">
    <name type="scientific">Emydomyces testavorans</name>
    <dbReference type="NCBI Taxonomy" id="2070801"/>
    <lineage>
        <taxon>Eukaryota</taxon>
        <taxon>Fungi</taxon>
        <taxon>Dikarya</taxon>
        <taxon>Ascomycota</taxon>
        <taxon>Pezizomycotina</taxon>
        <taxon>Eurotiomycetes</taxon>
        <taxon>Eurotiomycetidae</taxon>
        <taxon>Onygenales</taxon>
        <taxon>Nannizziopsiaceae</taxon>
        <taxon>Emydomyces</taxon>
    </lineage>
</organism>
<feature type="region of interest" description="Disordered" evidence="1">
    <location>
        <begin position="140"/>
        <end position="181"/>
    </location>
</feature>
<evidence type="ECO:0000313" key="3">
    <source>
        <dbReference type="EMBL" id="WEW61534.1"/>
    </source>
</evidence>
<feature type="transmembrane region" description="Helical" evidence="2">
    <location>
        <begin position="20"/>
        <end position="44"/>
    </location>
</feature>
<feature type="compositionally biased region" description="Basic and acidic residues" evidence="1">
    <location>
        <begin position="164"/>
        <end position="181"/>
    </location>
</feature>
<evidence type="ECO:0000313" key="4">
    <source>
        <dbReference type="Proteomes" id="UP001219355"/>
    </source>
</evidence>
<reference evidence="3" key="1">
    <citation type="submission" date="2023-03" db="EMBL/GenBank/DDBJ databases">
        <title>Emydomyces testavorans Genome Sequence.</title>
        <authorList>
            <person name="Hoyer L."/>
        </authorList>
    </citation>
    <scope>NUCLEOTIDE SEQUENCE</scope>
    <source>
        <strain evidence="3">16-2883</strain>
    </source>
</reference>
<name>A0AAF0DNJ1_9EURO</name>
<keyword evidence="2" id="KW-0472">Membrane</keyword>
<evidence type="ECO:0000256" key="2">
    <source>
        <dbReference type="SAM" id="Phobius"/>
    </source>
</evidence>
<keyword evidence="2" id="KW-0812">Transmembrane</keyword>
<accession>A0AAF0DNJ1</accession>
<dbReference type="Proteomes" id="UP001219355">
    <property type="component" value="Chromosome 5"/>
</dbReference>
<gene>
    <name evidence="3" type="ORF">PRK78_007024</name>
</gene>
<proteinExistence type="predicted"/>
<keyword evidence="2" id="KW-1133">Transmembrane helix</keyword>
<dbReference type="AlphaFoldDB" id="A0AAF0DNJ1"/>
<keyword evidence="4" id="KW-1185">Reference proteome</keyword>
<evidence type="ECO:0000256" key="1">
    <source>
        <dbReference type="SAM" id="MobiDB-lite"/>
    </source>
</evidence>
<sequence length="181" mass="20017">MGSLRNLARRGDGNDLSPTTVNLLISLLVLILTGIILVAVLLLLRKKRRAMKNSDLPMYKEQSNGPAHHRRLTITAVPYSGKFESVYVIDEKRNLVENSSSPPASPVPEIRITFPEEEDKNGKCRPGSVVVVRIGEKGGIGLEPYSESLPPYQADNSDRFQSLDLDRMGGLKEKGDAKRYS</sequence>
<protein>
    <submittedName>
        <fullName evidence="3">Uncharacterized protein</fullName>
    </submittedName>
</protein>